<dbReference type="EMBL" id="QXQA01000002">
    <property type="protein sequence ID" value="RIX59633.1"/>
    <property type="molecule type" value="Genomic_DNA"/>
</dbReference>
<evidence type="ECO:0000313" key="1">
    <source>
        <dbReference type="EMBL" id="RIX59633.1"/>
    </source>
</evidence>
<organism evidence="1 2">
    <name type="scientific">Paenibacillus nanensis</name>
    <dbReference type="NCBI Taxonomy" id="393251"/>
    <lineage>
        <taxon>Bacteria</taxon>
        <taxon>Bacillati</taxon>
        <taxon>Bacillota</taxon>
        <taxon>Bacilli</taxon>
        <taxon>Bacillales</taxon>
        <taxon>Paenibacillaceae</taxon>
        <taxon>Paenibacillus</taxon>
    </lineage>
</organism>
<sequence>MKSRALFAVLAIGAIAGVVWLLLRPPAAPSEDSSVKGGDRQEVTLKFTYWGSVEEKNAIENALSRFSEAYPWIKVEATQLPNSDFNTKMLSLSASNDEPDISYMTTELGEVFARNHKFVNLLDFLERDPELKKEDFLDYLWYYSSPDFAWGISTAAESFGLFYRRDLLGQAGVSPPPAKAEEAWTWEQFVEAAQKLTLDRNGRNAADPLFDSNHIVRYGVMFETWVEPLNNFIFSNGGEWISPDGRQFTLNSPQTAEAIQKLADLTNVYHVAPSPYASKQLPSLNVALQAGLTAMIIDGQWINLDLGKAKTDYDIGVLPKLKKSVTVGLSGATVIYQSSKHPEEAWLLYKWLSDPNKAIELYADGLWMPVFKQWYTDPALIDRWVNANPAAHPPGFKDAMMRQLLENGIPSVGYYLHNQKEIYPEVTAGLLPVLQGEKSAQEALDDIAEQVGKYFSQ</sequence>
<dbReference type="Gene3D" id="3.40.190.10">
    <property type="entry name" value="Periplasmic binding protein-like II"/>
    <property type="match status" value="1"/>
</dbReference>
<accession>A0A3A1VM92</accession>
<dbReference type="InterPro" id="IPR050490">
    <property type="entry name" value="Bact_solute-bd_prot1"/>
</dbReference>
<keyword evidence="2" id="KW-1185">Reference proteome</keyword>
<dbReference type="PANTHER" id="PTHR43649">
    <property type="entry name" value="ARABINOSE-BINDING PROTEIN-RELATED"/>
    <property type="match status" value="1"/>
</dbReference>
<protein>
    <submittedName>
        <fullName evidence="1">Sugar ABC transporter substrate-binding protein</fullName>
    </submittedName>
</protein>
<reference evidence="1 2" key="1">
    <citation type="submission" date="2018-09" db="EMBL/GenBank/DDBJ databases">
        <title>Paenibacillus aracenensis nov. sp. isolated from a cave in southern Spain.</title>
        <authorList>
            <person name="Jurado V."/>
            <person name="Gutierrez-Patricio S."/>
            <person name="Gonzalez-Pimentel J.L."/>
            <person name="Miller A.Z."/>
            <person name="Laiz L."/>
            <person name="Saiz-Jimenez C."/>
        </authorList>
    </citation>
    <scope>NUCLEOTIDE SEQUENCE [LARGE SCALE GENOMIC DNA]</scope>
    <source>
        <strain evidence="1 2">DSM 22867</strain>
    </source>
</reference>
<dbReference type="OrthoDB" id="9782846at2"/>
<dbReference type="Proteomes" id="UP000266482">
    <property type="component" value="Unassembled WGS sequence"/>
</dbReference>
<dbReference type="RefSeq" id="WP_119598465.1">
    <property type="nucleotide sequence ID" value="NZ_QXQA01000002.1"/>
</dbReference>
<proteinExistence type="predicted"/>
<dbReference type="CDD" id="cd13585">
    <property type="entry name" value="PBP2_TMBP_like"/>
    <property type="match status" value="1"/>
</dbReference>
<dbReference type="Pfam" id="PF01547">
    <property type="entry name" value="SBP_bac_1"/>
    <property type="match status" value="1"/>
</dbReference>
<comment type="caution">
    <text evidence="1">The sequence shown here is derived from an EMBL/GenBank/DDBJ whole genome shotgun (WGS) entry which is preliminary data.</text>
</comment>
<name>A0A3A1VM92_9BACL</name>
<dbReference type="AlphaFoldDB" id="A0A3A1VM92"/>
<evidence type="ECO:0000313" key="2">
    <source>
        <dbReference type="Proteomes" id="UP000266482"/>
    </source>
</evidence>
<dbReference type="PANTHER" id="PTHR43649:SF12">
    <property type="entry name" value="DIACETYLCHITOBIOSE BINDING PROTEIN DASA"/>
    <property type="match status" value="1"/>
</dbReference>
<dbReference type="InterPro" id="IPR006059">
    <property type="entry name" value="SBP"/>
</dbReference>
<gene>
    <name evidence="1" type="ORF">D3P08_05720</name>
</gene>
<dbReference type="SUPFAM" id="SSF53850">
    <property type="entry name" value="Periplasmic binding protein-like II"/>
    <property type="match status" value="1"/>
</dbReference>